<proteinExistence type="inferred from homology"/>
<name>A0A6L8LWX5_9VIBR</name>
<evidence type="ECO:0000256" key="3">
    <source>
        <dbReference type="ARBA" id="ARBA00022801"/>
    </source>
</evidence>
<protein>
    <recommendedName>
        <fullName evidence="6">Endonuclease I</fullName>
    </recommendedName>
</protein>
<dbReference type="InterPro" id="IPR044925">
    <property type="entry name" value="His-Me_finger_sf"/>
</dbReference>
<keyword evidence="3" id="KW-0378">Hydrolase</keyword>
<comment type="caution">
    <text evidence="4">The sequence shown here is derived from an EMBL/GenBank/DDBJ whole genome shotgun (WGS) entry which is preliminary data.</text>
</comment>
<dbReference type="PANTHER" id="PTHR33607">
    <property type="entry name" value="ENDONUCLEASE-1"/>
    <property type="match status" value="1"/>
</dbReference>
<evidence type="ECO:0008006" key="6">
    <source>
        <dbReference type="Google" id="ProtNLM"/>
    </source>
</evidence>
<evidence type="ECO:0000256" key="2">
    <source>
        <dbReference type="ARBA" id="ARBA00022722"/>
    </source>
</evidence>
<reference evidence="4 5" key="1">
    <citation type="submission" date="2020-01" db="EMBL/GenBank/DDBJ databases">
        <title>Draft Genome Sequence of Vibrio sp. strain OCN044, Isolated from a Healthy Coral at Palmyra Atoll.</title>
        <authorList>
            <person name="Videau P."/>
            <person name="Loughran R."/>
            <person name="Esquivel A."/>
            <person name="Deadmond M."/>
            <person name="Paddock B.E."/>
            <person name="Saw J.H."/>
            <person name="Ushijima B."/>
        </authorList>
    </citation>
    <scope>NUCLEOTIDE SEQUENCE [LARGE SCALE GENOMIC DNA]</scope>
    <source>
        <strain evidence="4 5">OCN044</strain>
    </source>
</reference>
<dbReference type="PANTHER" id="PTHR33607:SF2">
    <property type="entry name" value="ENDONUCLEASE-1"/>
    <property type="match status" value="1"/>
</dbReference>
<dbReference type="SUPFAM" id="SSF54060">
    <property type="entry name" value="His-Me finger endonucleases"/>
    <property type="match status" value="1"/>
</dbReference>
<dbReference type="InterPro" id="IPR007346">
    <property type="entry name" value="Endonuclease-I"/>
</dbReference>
<sequence length="365" mass="41438">MGACSDYNVTLSLNTDDYGAETSWKIKNNQDKTLYTGSGYDNNQNYQKLMCLEAGQYTLEFLDSEGDGICCQYGEGAYSLRVNEQPLASGGRFDDSIEHHFVLGEQSGEGKGYYQSAQGKSGYELKTALHNIIKNHQRQSYSAVWSLVKSADIDRYYENDGSILDIYSENVSGPDSIKYVARVDQCGNYRREGDCYNREHSFPKSWFGGKVAPMNTDGHHLFASDGYVNAKRGNWPFGEVGVATYQSSNGSKLGYARSDLNYSGTVFEPVDQFKGDLARVYFYMATRYEHDIAYWEGNTSSSDAVLNGTSNQVFEPWALEMFKRWHLSDPVDQKERDRNEAVFQFQNNRNPFVDHPEFVEQIWGH</sequence>
<dbReference type="Pfam" id="PF04231">
    <property type="entry name" value="Endonuclease_1"/>
    <property type="match status" value="1"/>
</dbReference>
<dbReference type="EMBL" id="WWEU01000004">
    <property type="protein sequence ID" value="MYM60275.1"/>
    <property type="molecule type" value="Genomic_DNA"/>
</dbReference>
<organism evidence="4 5">
    <name type="scientific">Vibrio tetraodonis subsp. pristinus</name>
    <dbReference type="NCBI Taxonomy" id="2695891"/>
    <lineage>
        <taxon>Bacteria</taxon>
        <taxon>Pseudomonadati</taxon>
        <taxon>Pseudomonadota</taxon>
        <taxon>Gammaproteobacteria</taxon>
        <taxon>Vibrionales</taxon>
        <taxon>Vibrionaceae</taxon>
        <taxon>Vibrio</taxon>
    </lineage>
</organism>
<evidence type="ECO:0000313" key="5">
    <source>
        <dbReference type="Proteomes" id="UP000478571"/>
    </source>
</evidence>
<dbReference type="GO" id="GO:0016787">
    <property type="term" value="F:hydrolase activity"/>
    <property type="evidence" value="ECO:0007669"/>
    <property type="project" value="UniProtKB-KW"/>
</dbReference>
<dbReference type="GO" id="GO:0004518">
    <property type="term" value="F:nuclease activity"/>
    <property type="evidence" value="ECO:0007669"/>
    <property type="project" value="UniProtKB-KW"/>
</dbReference>
<evidence type="ECO:0000313" key="4">
    <source>
        <dbReference type="EMBL" id="MYM60275.1"/>
    </source>
</evidence>
<accession>A0A6L8LWX5</accession>
<keyword evidence="5" id="KW-1185">Reference proteome</keyword>
<comment type="similarity">
    <text evidence="1">Belongs to the EndA/NucM nuclease family.</text>
</comment>
<dbReference type="AlphaFoldDB" id="A0A6L8LWX5"/>
<dbReference type="Proteomes" id="UP000478571">
    <property type="component" value="Unassembled WGS sequence"/>
</dbReference>
<evidence type="ECO:0000256" key="1">
    <source>
        <dbReference type="ARBA" id="ARBA00006429"/>
    </source>
</evidence>
<gene>
    <name evidence="4" type="ORF">GTG28_13660</name>
</gene>
<keyword evidence="2" id="KW-0540">Nuclease</keyword>